<dbReference type="InParanoid" id="D7TY86"/>
<dbReference type="PaxDb" id="29760-VIT_17s0119g00100.t01"/>
<evidence type="ECO:0000313" key="1">
    <source>
        <dbReference type="EMBL" id="CBI35461.3"/>
    </source>
</evidence>
<dbReference type="EMBL" id="FN596263">
    <property type="protein sequence ID" value="CBI35461.3"/>
    <property type="molecule type" value="Genomic_DNA"/>
</dbReference>
<proteinExistence type="predicted"/>
<protein>
    <submittedName>
        <fullName evidence="1">Uncharacterized protein</fullName>
    </submittedName>
</protein>
<accession>D7TY86</accession>
<reference evidence="2" key="1">
    <citation type="journal article" date="2007" name="Nature">
        <title>The grapevine genome sequence suggests ancestral hexaploidization in major angiosperm phyla.</title>
        <authorList>
            <consortium name="The French-Italian Public Consortium for Grapevine Genome Characterization."/>
            <person name="Jaillon O."/>
            <person name="Aury J.-M."/>
            <person name="Noel B."/>
            <person name="Policriti A."/>
            <person name="Clepet C."/>
            <person name="Casagrande A."/>
            <person name="Choisne N."/>
            <person name="Aubourg S."/>
            <person name="Vitulo N."/>
            <person name="Jubin C."/>
            <person name="Vezzi A."/>
            <person name="Legeai F."/>
            <person name="Hugueney P."/>
            <person name="Dasilva C."/>
            <person name="Horner D."/>
            <person name="Mica E."/>
            <person name="Jublot D."/>
            <person name="Poulain J."/>
            <person name="Bruyere C."/>
            <person name="Billault A."/>
            <person name="Segurens B."/>
            <person name="Gouyvenoux M."/>
            <person name="Ugarte E."/>
            <person name="Cattonaro F."/>
            <person name="Anthouard V."/>
            <person name="Vico V."/>
            <person name="Del Fabbro C."/>
            <person name="Alaux M."/>
            <person name="Di Gaspero G."/>
            <person name="Dumas V."/>
            <person name="Felice N."/>
            <person name="Paillard S."/>
            <person name="Juman I."/>
            <person name="Moroldo M."/>
            <person name="Scalabrin S."/>
            <person name="Canaguier A."/>
            <person name="Le Clainche I."/>
            <person name="Malacrida G."/>
            <person name="Durand E."/>
            <person name="Pesole G."/>
            <person name="Laucou V."/>
            <person name="Chatelet P."/>
            <person name="Merdinoglu D."/>
            <person name="Delledonne M."/>
            <person name="Pezzotti M."/>
            <person name="Lecharny A."/>
            <person name="Scarpelli C."/>
            <person name="Artiguenave F."/>
            <person name="Pe M.E."/>
            <person name="Valle G."/>
            <person name="Morgante M."/>
            <person name="Caboche M."/>
            <person name="Adam-Blondon A.-F."/>
            <person name="Weissenbach J."/>
            <person name="Quetier F."/>
            <person name="Wincker P."/>
        </authorList>
    </citation>
    <scope>NUCLEOTIDE SEQUENCE [LARGE SCALE GENOMIC DNA]</scope>
    <source>
        <strain evidence="2">cv. Pinot noir / PN40024</strain>
    </source>
</reference>
<dbReference type="AlphaFoldDB" id="D7TY86"/>
<dbReference type="HOGENOM" id="CLU_3407141_0_0_1"/>
<organism evidence="1 2">
    <name type="scientific">Vitis vinifera</name>
    <name type="common">Grape</name>
    <dbReference type="NCBI Taxonomy" id="29760"/>
    <lineage>
        <taxon>Eukaryota</taxon>
        <taxon>Viridiplantae</taxon>
        <taxon>Streptophyta</taxon>
        <taxon>Embryophyta</taxon>
        <taxon>Tracheophyta</taxon>
        <taxon>Spermatophyta</taxon>
        <taxon>Magnoliopsida</taxon>
        <taxon>eudicotyledons</taxon>
        <taxon>Gunneridae</taxon>
        <taxon>Pentapetalae</taxon>
        <taxon>rosids</taxon>
        <taxon>Vitales</taxon>
        <taxon>Vitaceae</taxon>
        <taxon>Viteae</taxon>
        <taxon>Vitis</taxon>
    </lineage>
</organism>
<evidence type="ECO:0000313" key="2">
    <source>
        <dbReference type="Proteomes" id="UP000009183"/>
    </source>
</evidence>
<dbReference type="Proteomes" id="UP000009183">
    <property type="component" value="Chromosome 17"/>
</dbReference>
<name>D7TY86_VITVI</name>
<keyword evidence="2" id="KW-1185">Reference proteome</keyword>
<sequence>MTVFSLYCSVCDSPFSFFSFIQGERERERE</sequence>
<gene>
    <name evidence="1" type="ordered locus">VIT_17s0119g00100</name>
</gene>